<evidence type="ECO:0000259" key="4">
    <source>
        <dbReference type="Pfam" id="PF22725"/>
    </source>
</evidence>
<dbReference type="EMBL" id="JAKKPZ010000420">
    <property type="protein sequence ID" value="KAI1695274.1"/>
    <property type="molecule type" value="Genomic_DNA"/>
</dbReference>
<evidence type="ECO:0000259" key="3">
    <source>
        <dbReference type="Pfam" id="PF01408"/>
    </source>
</evidence>
<dbReference type="InterPro" id="IPR036291">
    <property type="entry name" value="NAD(P)-bd_dom_sf"/>
</dbReference>
<feature type="domain" description="Gfo/Idh/MocA-like oxidoreductase N-terminal" evidence="3">
    <location>
        <begin position="28"/>
        <end position="143"/>
    </location>
</feature>
<dbReference type="PANTHER" id="PTHR43708">
    <property type="entry name" value="CONSERVED EXPRESSED OXIDOREDUCTASE (EUROFUNG)"/>
    <property type="match status" value="1"/>
</dbReference>
<keyword evidence="2" id="KW-0560">Oxidoreductase</keyword>
<name>A0AAD4QU29_9BILA</name>
<organism evidence="5 6">
    <name type="scientific">Ditylenchus destructor</name>
    <dbReference type="NCBI Taxonomy" id="166010"/>
    <lineage>
        <taxon>Eukaryota</taxon>
        <taxon>Metazoa</taxon>
        <taxon>Ecdysozoa</taxon>
        <taxon>Nematoda</taxon>
        <taxon>Chromadorea</taxon>
        <taxon>Rhabditida</taxon>
        <taxon>Tylenchina</taxon>
        <taxon>Tylenchomorpha</taxon>
        <taxon>Sphaerularioidea</taxon>
        <taxon>Anguinidae</taxon>
        <taxon>Anguininae</taxon>
        <taxon>Ditylenchus</taxon>
    </lineage>
</organism>
<dbReference type="GO" id="GO:0000166">
    <property type="term" value="F:nucleotide binding"/>
    <property type="evidence" value="ECO:0007669"/>
    <property type="project" value="InterPro"/>
</dbReference>
<evidence type="ECO:0000313" key="6">
    <source>
        <dbReference type="Proteomes" id="UP001201812"/>
    </source>
</evidence>
<dbReference type="SUPFAM" id="SSF51735">
    <property type="entry name" value="NAD(P)-binding Rossmann-fold domains"/>
    <property type="match status" value="1"/>
</dbReference>
<dbReference type="SUPFAM" id="SSF55347">
    <property type="entry name" value="Glyceraldehyde-3-phosphate dehydrogenase-like, C-terminal domain"/>
    <property type="match status" value="1"/>
</dbReference>
<proteinExistence type="inferred from homology"/>
<comment type="caution">
    <text evidence="5">The sequence shown here is derived from an EMBL/GenBank/DDBJ whole genome shotgun (WGS) entry which is preliminary data.</text>
</comment>
<keyword evidence="6" id="KW-1185">Reference proteome</keyword>
<dbReference type="Pfam" id="PF22725">
    <property type="entry name" value="GFO_IDH_MocA_C3"/>
    <property type="match status" value="1"/>
</dbReference>
<evidence type="ECO:0000256" key="1">
    <source>
        <dbReference type="ARBA" id="ARBA00010928"/>
    </source>
</evidence>
<dbReference type="InterPro" id="IPR055170">
    <property type="entry name" value="GFO_IDH_MocA-like_dom"/>
</dbReference>
<reference evidence="5" key="1">
    <citation type="submission" date="2022-01" db="EMBL/GenBank/DDBJ databases">
        <title>Genome Sequence Resource for Two Populations of Ditylenchus destructor, the Migratory Endoparasitic Phytonematode.</title>
        <authorList>
            <person name="Zhang H."/>
            <person name="Lin R."/>
            <person name="Xie B."/>
        </authorList>
    </citation>
    <scope>NUCLEOTIDE SEQUENCE</scope>
    <source>
        <strain evidence="5">BazhouSP</strain>
    </source>
</reference>
<protein>
    <submittedName>
        <fullName evidence="5">Oxidoreductase family, NAD-binding rossmann fold domain-containing protein</fullName>
    </submittedName>
</protein>
<dbReference type="Pfam" id="PF01408">
    <property type="entry name" value="GFO_IDH_MocA"/>
    <property type="match status" value="1"/>
</dbReference>
<dbReference type="InterPro" id="IPR000683">
    <property type="entry name" value="Gfo/Idh/MocA-like_OxRdtase_N"/>
</dbReference>
<gene>
    <name evidence="5" type="ORF">DdX_19669</name>
</gene>
<accession>A0AAD4QU29</accession>
<dbReference type="PANTHER" id="PTHR43708:SF5">
    <property type="entry name" value="CONSERVED EXPRESSED OXIDOREDUCTASE (EUROFUNG)-RELATED"/>
    <property type="match status" value="1"/>
</dbReference>
<dbReference type="Proteomes" id="UP001201812">
    <property type="component" value="Unassembled WGS sequence"/>
</dbReference>
<feature type="domain" description="GFO/IDH/MocA-like oxidoreductase" evidence="4">
    <location>
        <begin position="152"/>
        <end position="270"/>
    </location>
</feature>
<dbReference type="GO" id="GO:0016491">
    <property type="term" value="F:oxidoreductase activity"/>
    <property type="evidence" value="ECO:0007669"/>
    <property type="project" value="UniProtKB-KW"/>
</dbReference>
<dbReference type="InterPro" id="IPR051317">
    <property type="entry name" value="Gfo/Idh/MocA_oxidoreduct"/>
</dbReference>
<evidence type="ECO:0000313" key="5">
    <source>
        <dbReference type="EMBL" id="KAI1695274.1"/>
    </source>
</evidence>
<comment type="similarity">
    <text evidence="1">Belongs to the Gfo/Idh/MocA family.</text>
</comment>
<dbReference type="AlphaFoldDB" id="A0AAD4QU29"/>
<dbReference type="Gene3D" id="3.30.360.10">
    <property type="entry name" value="Dihydrodipicolinate Reductase, domain 2"/>
    <property type="match status" value="1"/>
</dbReference>
<evidence type="ECO:0000256" key="2">
    <source>
        <dbReference type="ARBA" id="ARBA00023002"/>
    </source>
</evidence>
<dbReference type="Gene3D" id="3.40.50.720">
    <property type="entry name" value="NAD(P)-binding Rossmann-like Domain"/>
    <property type="match status" value="1"/>
</dbReference>
<sequence length="372" mass="41483">MSDLQINLPNFDTKSLRQWWPKPINPRHIVIFGAGSIAGDAHLPAYMKAGFPISGIFDPNNEKAKTLAEKWGIRAFKSESEALSTQDAVFDLATPPAIHASVLRKLPRGSFVLIQKPMGSNLVQASEILQICRERDLKAAVNFQLRFAPVVLALNDAIQQNVLGDIVDFDATIAVDTPWDLFPFLKKEQRIEITMHSIHYFDLIRSFLGNPLGVHAKTIGHPSHNIAQTRTSALLDYGDNVRCALSVNHDHKFGREFQTSEFRVCGTRGAAFMKLGVNLGYPKGEPDELWIRPAGGSEWLEVNLEGSWFPDAFTNRMANLLRFSTGEDDFLISSVEDAWQTMALVEAAYQSNMRPATPIETFPSSSYNTLTH</sequence>